<organism evidence="1">
    <name type="scientific">Candidatus Moduliflexus flocculans</name>
    <dbReference type="NCBI Taxonomy" id="1499966"/>
    <lineage>
        <taxon>Bacteria</taxon>
        <taxon>Candidatus Moduliflexota</taxon>
        <taxon>Candidatus Moduliflexia</taxon>
        <taxon>Candidatus Moduliflexales</taxon>
        <taxon>Candidatus Moduliflexaceae</taxon>
    </lineage>
</organism>
<accession>A0A0S6W591</accession>
<reference evidence="1" key="1">
    <citation type="journal article" date="2015" name="PeerJ">
        <title>First genomic representation of candidate bacterial phylum KSB3 points to enhanced environmental sensing as a trigger of wastewater bulking.</title>
        <authorList>
            <person name="Sekiguchi Y."/>
            <person name="Ohashi A."/>
            <person name="Parks D.H."/>
            <person name="Yamauchi T."/>
            <person name="Tyson G.W."/>
            <person name="Hugenholtz P."/>
        </authorList>
    </citation>
    <scope>NUCLEOTIDE SEQUENCE [LARGE SCALE GENOMIC DNA]</scope>
</reference>
<dbReference type="InterPro" id="IPR005368">
    <property type="entry name" value="UPF0175"/>
</dbReference>
<dbReference type="HOGENOM" id="CLU_154570_4_0_0"/>
<dbReference type="Proteomes" id="UP000030700">
    <property type="component" value="Unassembled WGS sequence"/>
</dbReference>
<protein>
    <submittedName>
        <fullName evidence="1">Uncharacterized protein</fullName>
    </submittedName>
</protein>
<evidence type="ECO:0000313" key="2">
    <source>
        <dbReference type="Proteomes" id="UP000030700"/>
    </source>
</evidence>
<name>A0A0S6W591_9BACT</name>
<dbReference type="AlphaFoldDB" id="A0A0S6W591"/>
<dbReference type="EMBL" id="DF820459">
    <property type="protein sequence ID" value="GAK53577.1"/>
    <property type="molecule type" value="Genomic_DNA"/>
</dbReference>
<sequence>MQVIVNVPDQYLLDTSVGEIARQFKLYAALFMFQAGQLSAGAACEFAEIDRYAFIEACKRYHIPVIDYDEDELVHDFEELKRTCASCFIADSFAPVRRLFQASDAHFFFYL</sequence>
<evidence type="ECO:0000313" key="1">
    <source>
        <dbReference type="EMBL" id="GAK53577.1"/>
    </source>
</evidence>
<gene>
    <name evidence="1" type="ORF">U14_04843</name>
</gene>
<keyword evidence="2" id="KW-1185">Reference proteome</keyword>
<proteinExistence type="predicted"/>
<dbReference type="Pfam" id="PF03683">
    <property type="entry name" value="UPF0175"/>
    <property type="match status" value="1"/>
</dbReference>